<organism evidence="3 4">
    <name type="scientific">Clonostachys chloroleuca</name>
    <dbReference type="NCBI Taxonomy" id="1926264"/>
    <lineage>
        <taxon>Eukaryota</taxon>
        <taxon>Fungi</taxon>
        <taxon>Dikarya</taxon>
        <taxon>Ascomycota</taxon>
        <taxon>Pezizomycotina</taxon>
        <taxon>Sordariomycetes</taxon>
        <taxon>Hypocreomycetidae</taxon>
        <taxon>Hypocreales</taxon>
        <taxon>Bionectriaceae</taxon>
        <taxon>Clonostachys</taxon>
    </lineage>
</organism>
<dbReference type="Gene3D" id="3.30.565.10">
    <property type="entry name" value="Histidine kinase-like ATPase, C-terminal domain"/>
    <property type="match status" value="1"/>
</dbReference>
<dbReference type="InterPro" id="IPR036890">
    <property type="entry name" value="HATPase_C_sf"/>
</dbReference>
<feature type="compositionally biased region" description="Polar residues" evidence="1">
    <location>
        <begin position="1704"/>
        <end position="1714"/>
    </location>
</feature>
<sequence length="2575" mass="291052">MDSKSQAQQYIEEFARERASEKKTRNIRDLERSVQKFANELYRSETHFLLELLQNADDNRYTKTSRPSFSIEYRERGLRIDCNEDGFTEENVEAICSVGNSTKATSSLGHKYIGEKGIGFKSVFRVATKVWIHSGGYKFALDRTKPLGIITPTWEDFPETPPESGTAMYFQLSNDCDEKVFWDRIQILDANTLIFLTRLRELKLVIPKAGRPHERRLWREDKRMHHQAVASKIFENDQQILHYLICQYTAQDMPKEEKRSDRRTSDILLAFPKLDDFKPRPRSQMMYAFLPIRDCGFKFLIQADFLLAASREDIDESSPWNQKILDCLPDAFGSAIEYLNNTELRFTWPQYIPRQDEVQKDYRTVSRSMVAGLSKRDVLESESGQLRAPLTLTYIPKEYRLENGEPLSLSNASSHRYVSRRYGHSDKENLQLIGVKTLTLHDFVRDLHESIREQAAKERPPEWHSHLAMVLVKNLIARDVRHSAVSKIPIIPLRDGRWVTADESWDRLFFPAEETSTAVPEDTGLMEVHPNYVGDPFRFQLFQLFGAKPYSAAQICQAIAKMHKFSAPPVVTVKTLISQTIFLFLQSWICPKDIDLWVATDQEKFHRASEVYMRPLEVGGSRFPALHADYLAAIPERQDEWRRWLRQELHISTIPRLVVHVGKHHFVLSPEMELIRDNWSSADFLNLLRDNWDSYSGWLEANNHCSWPQAWETSRIQLQKQIASSRVKCKGTPSSYPLDQTVLPTVLQNDGENVTTYFRVIDIPGPGEPSWSFLEKFGVIVQPSATLFLQGLETAKKMACAAEWGWFYEKIQIYASQEKATVKKVFSENPLIFIPQSPFRASQWSRPDNCIWSSPSFFKRTAALVDIYPSCRGLFQDILGVQDADLQTALTELFSTSQTDGLDYFAKLFTYLSRHTSANARALITRNVESFKTKPAFPIDTKGEEPAVHHLGSISAESIWFIANRPHLREKFRGRIPLLAFDNDQLEKMKWIYLLPSMAKRSLSNLVVCKPLPGLKSTLHERLTNLLRGRAKHIVLLVPGAAARQKAEHELESVGVYSAEKVSVQWELMGPSGLVATSLPDVSNAASVLVEGELRIYLSRMVINADSASLELSRTLATRYEIHQRHSLTLCGTLSWTDAEVEDQLKRDGISYDRDVTAFDVLEEPTVVSDEFSGWPPKPETWFTWAFKLTGAGITQLRSLLYATRLFLFTRDTIVLAALGIGMFTFIWKLDPALGSFRPQLDGWLLKKKADSHSVVGTRDGHAVPQTRPPESSRYWYPNWGHTAPQETSPARGAYRTPPPPDYGPVRTSVPSSKPTATTPTHSNVLGNAFLAQYLLVDMLPDAKVTLMLSFAVVLLLLVWFSEPSTSDQLTHMEEAPNVINPASLQSDETSEADEWRAGTTKIAEREGDWESETKEGSPPEEETPPEKDTPKLESKEVIQDSSLSLDSGRYHSSSELDLQNHPKLTNQNDSASITEETSRFESDEGSVFKTSSKITVAPSPSTEEENSVEMLGHPPASTNPTGASETGNEALTSEITGFEYVATDTPMSTPVEANLEPSQTIEGQHITAGENSIAKISSASSTESTLDESMQRKISAVETEEKKVNNISATDESPSKENRNEHHEPTPGGVTISSQTDQYKDNIELAIRQPVSSPPMIEDHQSGMEIPVLLEDAPLKRRDEESAAPKFLPPDGQIERSEALEYSPTSSWNTASELPSIPMGKMGLRTFGGGGVLAPGDRAVTSEFVDHFISRHDENEFVNTSTGVMYNPSPTTMFVGEDTDEARFLGELYVSQHLSSLLGPDIYQPEENWTSSARSRNGHKPFDVKEPAYSTFTIVEKPGMGKARDPVSRAFKLSDPGHETCRFHIQVCVTAGGLQSPFRLSNAQYTKCRDMTLRGQAKPSNVYILARVFYIHTNPQIAFYTDPWQLYQNGLIALESSSAFRGTVSRVAPAVFVETPKDAATASKMQSIYSKRLNPDEIRLLKLENSTDPNSPLVGKLIVKSTKKTNDPLRYWAISYVWGSTPTPLSPFQLVIDGVKIPITESLWTCLRRLRSEYVTDYIWADAICINQADNLEKAMQVRQMGRIYSKANRVIIWMGGNQDRDYNAINILKTLRGIKESQESRHSDQFSLTEKDKEQVWAFLQRPWFTRTWTIQELVLGNRVSIFYRDAEMEWDDFMDSVLLFEQKILLTKDGSRELFVTPSDPARALDHIRQTWQGRSLEAGGSRLKLPILRLVEMFFYAQASMPRDKLFAMHSMASDTSYEIEGFRPDYESDDSTILARYAAEFVKRNKVLELLYRAGRDKGSKFSSWIPDMMNHARRPQYGPTISTWKAIGTVNNSRFSAGAAQSPNPTVTHPGRYPVLTVTGKIIDSIQSERSLKIGDDATAISFVQILEELRQLLSNLPSYPNLSHKKRWRNHVLIQTLIGDAVSPQWGTSRSFFVGDSQEEETEEQWALGYEQEILAIRSGQDSHQHRLKPAEAQQKINDFWRTAAAFLGKVPNAALCVTTRGYVGVVPGGTRQKDKVLLVHGARVPFVVRQELGTNHYELIGECYIHGVMYYDDAVAGKMVDGRVMLV</sequence>
<name>A0AA35QD65_9HYPO</name>
<proteinExistence type="predicted"/>
<dbReference type="InterPro" id="IPR010730">
    <property type="entry name" value="HET"/>
</dbReference>
<feature type="compositionally biased region" description="Basic and acidic residues" evidence="1">
    <location>
        <begin position="1449"/>
        <end position="1461"/>
    </location>
</feature>
<dbReference type="Proteomes" id="UP001160390">
    <property type="component" value="Unassembled WGS sequence"/>
</dbReference>
<evidence type="ECO:0000313" key="3">
    <source>
        <dbReference type="EMBL" id="CAI6099784.1"/>
    </source>
</evidence>
<feature type="compositionally biased region" description="Polar residues" evidence="1">
    <location>
        <begin position="1575"/>
        <end position="1589"/>
    </location>
</feature>
<gene>
    <name evidence="3" type="ORF">CCHLO57077_00011565</name>
</gene>
<dbReference type="InterPro" id="IPR052957">
    <property type="entry name" value="Auxin_embryo_med"/>
</dbReference>
<dbReference type="Pfam" id="PF06985">
    <property type="entry name" value="HET"/>
    <property type="match status" value="1"/>
</dbReference>
<feature type="compositionally biased region" description="Polar residues" evidence="1">
    <location>
        <begin position="1489"/>
        <end position="1502"/>
    </location>
</feature>
<dbReference type="PANTHER" id="PTHR32387:SF0">
    <property type="entry name" value="PROTEIN NO VEIN"/>
    <property type="match status" value="1"/>
</dbReference>
<feature type="region of interest" description="Disordered" evidence="1">
    <location>
        <begin position="1284"/>
        <end position="1323"/>
    </location>
</feature>
<protein>
    <recommendedName>
        <fullName evidence="2">Heterokaryon incompatibility domain-containing protein</fullName>
    </recommendedName>
</protein>
<feature type="region of interest" description="Disordered" evidence="1">
    <location>
        <begin position="1378"/>
        <end position="1532"/>
    </location>
</feature>
<feature type="region of interest" description="Disordered" evidence="1">
    <location>
        <begin position="1680"/>
        <end position="1715"/>
    </location>
</feature>
<evidence type="ECO:0000256" key="1">
    <source>
        <dbReference type="SAM" id="MobiDB-lite"/>
    </source>
</evidence>
<evidence type="ECO:0000259" key="2">
    <source>
        <dbReference type="Pfam" id="PF06985"/>
    </source>
</evidence>
<feature type="region of interest" description="Disordered" evidence="1">
    <location>
        <begin position="1560"/>
        <end position="1636"/>
    </location>
</feature>
<dbReference type="NCBIfam" id="NF047352">
    <property type="entry name" value="P_loop_sacsin"/>
    <property type="match status" value="1"/>
</dbReference>
<dbReference type="EMBL" id="CABFNP030001329">
    <property type="protein sequence ID" value="CAI6099784.1"/>
    <property type="molecule type" value="Genomic_DNA"/>
</dbReference>
<feature type="compositionally biased region" description="Polar residues" evidence="1">
    <location>
        <begin position="1462"/>
        <end position="1476"/>
    </location>
</feature>
<keyword evidence="4" id="KW-1185">Reference proteome</keyword>
<feature type="compositionally biased region" description="Polar residues" evidence="1">
    <location>
        <begin position="1517"/>
        <end position="1532"/>
    </location>
</feature>
<dbReference type="Pfam" id="PF26639">
    <property type="entry name" value="Het-6_barrel"/>
    <property type="match status" value="1"/>
</dbReference>
<accession>A0AA35QD65</accession>
<feature type="compositionally biased region" description="Basic and acidic residues" evidence="1">
    <location>
        <begin position="1403"/>
        <end position="1418"/>
    </location>
</feature>
<feature type="compositionally biased region" description="Basic and acidic residues" evidence="1">
    <location>
        <begin position="1614"/>
        <end position="1626"/>
    </location>
</feature>
<feature type="domain" description="Heterokaryon incompatibility" evidence="2">
    <location>
        <begin position="2012"/>
        <end position="2155"/>
    </location>
</feature>
<dbReference type="SUPFAM" id="SSF55874">
    <property type="entry name" value="ATPase domain of HSP90 chaperone/DNA topoisomerase II/histidine kinase"/>
    <property type="match status" value="1"/>
</dbReference>
<evidence type="ECO:0000313" key="4">
    <source>
        <dbReference type="Proteomes" id="UP001160390"/>
    </source>
</evidence>
<comment type="caution">
    <text evidence="3">The sequence shown here is derived from an EMBL/GenBank/DDBJ whole genome shotgun (WGS) entry which is preliminary data.</text>
</comment>
<reference evidence="3" key="1">
    <citation type="submission" date="2023-01" db="EMBL/GenBank/DDBJ databases">
        <authorList>
            <person name="Piombo E."/>
        </authorList>
    </citation>
    <scope>NUCLEOTIDE SEQUENCE</scope>
</reference>
<feature type="compositionally biased region" description="Basic and acidic residues" evidence="1">
    <location>
        <begin position="1425"/>
        <end position="1439"/>
    </location>
</feature>
<feature type="compositionally biased region" description="Polar residues" evidence="1">
    <location>
        <begin position="1309"/>
        <end position="1323"/>
    </location>
</feature>
<dbReference type="PANTHER" id="PTHR32387">
    <property type="entry name" value="WU:FJ29H11"/>
    <property type="match status" value="1"/>
</dbReference>